<sequence length="160" mass="19401">MKDLYKIINDQSKSIFTKVDEQVDEFWKWSKNEKQSYEWEVSYPNWSLLTTLVITLLETTSYDQWDQRTINNLLYIIARDNECETIIEKLSERTNNYLFLAEEALKYSDNDARWQFAHYLIKVEDRKPEVRALLYKFSEDYVEYVRKRAVEAIKTFEGYS</sequence>
<gene>
    <name evidence="1" type="ORF">OMP40_00545</name>
</gene>
<accession>A0A9X4QQI6</accession>
<proteinExistence type="predicted"/>
<dbReference type="EMBL" id="JAPDIA010000001">
    <property type="protein sequence ID" value="MDG0808061.1"/>
    <property type="molecule type" value="Genomic_DNA"/>
</dbReference>
<evidence type="ECO:0000313" key="1">
    <source>
        <dbReference type="EMBL" id="MDG0808061.1"/>
    </source>
</evidence>
<comment type="caution">
    <text evidence="1">The sequence shown here is derived from an EMBL/GenBank/DDBJ whole genome shotgun (WGS) entry which is preliminary data.</text>
</comment>
<protein>
    <recommendedName>
        <fullName evidence="3">HEAT repeat domain-containing protein</fullName>
    </recommendedName>
</protein>
<organism evidence="1 2">
    <name type="scientific">Cohnella rhizosphaerae</name>
    <dbReference type="NCBI Taxonomy" id="1457232"/>
    <lineage>
        <taxon>Bacteria</taxon>
        <taxon>Bacillati</taxon>
        <taxon>Bacillota</taxon>
        <taxon>Bacilli</taxon>
        <taxon>Bacillales</taxon>
        <taxon>Paenibacillaceae</taxon>
        <taxon>Cohnella</taxon>
    </lineage>
</organism>
<evidence type="ECO:0008006" key="3">
    <source>
        <dbReference type="Google" id="ProtNLM"/>
    </source>
</evidence>
<keyword evidence="2" id="KW-1185">Reference proteome</keyword>
<dbReference type="RefSeq" id="WP_277528277.1">
    <property type="nucleotide sequence ID" value="NZ_JAPDIA010000001.1"/>
</dbReference>
<evidence type="ECO:0000313" key="2">
    <source>
        <dbReference type="Proteomes" id="UP001153404"/>
    </source>
</evidence>
<name>A0A9X4QQI6_9BACL</name>
<dbReference type="Proteomes" id="UP001153404">
    <property type="component" value="Unassembled WGS sequence"/>
</dbReference>
<dbReference type="AlphaFoldDB" id="A0A9X4QQI6"/>
<reference evidence="1" key="1">
    <citation type="submission" date="2022-10" db="EMBL/GenBank/DDBJ databases">
        <title>Comparative genomic analysis of Cohnella hashimotonis sp. nov., isolated from the International Space Station.</title>
        <authorList>
            <person name="Simpson A."/>
            <person name="Venkateswaran K."/>
        </authorList>
    </citation>
    <scope>NUCLEOTIDE SEQUENCE</scope>
    <source>
        <strain evidence="1">DSM 28161</strain>
    </source>
</reference>